<evidence type="ECO:0000313" key="2">
    <source>
        <dbReference type="Proteomes" id="UP000190065"/>
    </source>
</evidence>
<accession>A0A1T4PP06</accession>
<sequence>MLETWLIIEFQSIKRVRLEVSPIELVAELIKVELQDFLLYVMVGVKNVAFGVADRCLQPWEHLSNYRLSFYHIGFMADKDTMGIEGRIRDCGHSFKEKTVSVAKYTNSPTRIYQLYINF</sequence>
<reference evidence="1 2" key="1">
    <citation type="submission" date="2017-02" db="EMBL/GenBank/DDBJ databases">
        <authorList>
            <person name="Peterson S.W."/>
        </authorList>
    </citation>
    <scope>NUCLEOTIDE SEQUENCE [LARGE SCALE GENOMIC DNA]</scope>
    <source>
        <strain evidence="1 2">ATCC 43324</strain>
    </source>
</reference>
<dbReference type="Proteomes" id="UP000190065">
    <property type="component" value="Unassembled WGS sequence"/>
</dbReference>
<proteinExistence type="predicted"/>
<evidence type="ECO:0000313" key="1">
    <source>
        <dbReference type="EMBL" id="SJZ93273.1"/>
    </source>
</evidence>
<dbReference type="EMBL" id="FUXK01000016">
    <property type="protein sequence ID" value="SJZ93273.1"/>
    <property type="molecule type" value="Genomic_DNA"/>
</dbReference>
<organism evidence="1 2">
    <name type="scientific">Segatella oulorum</name>
    <dbReference type="NCBI Taxonomy" id="28136"/>
    <lineage>
        <taxon>Bacteria</taxon>
        <taxon>Pseudomonadati</taxon>
        <taxon>Bacteroidota</taxon>
        <taxon>Bacteroidia</taxon>
        <taxon>Bacteroidales</taxon>
        <taxon>Prevotellaceae</taxon>
        <taxon>Segatella</taxon>
    </lineage>
</organism>
<name>A0A1T4PP06_9BACT</name>
<protein>
    <submittedName>
        <fullName evidence="1">Uncharacterized protein</fullName>
    </submittedName>
</protein>
<gene>
    <name evidence="1" type="ORF">SAMN02745202_01506</name>
</gene>
<dbReference type="AlphaFoldDB" id="A0A1T4PP06"/>
<dbReference type="STRING" id="28136.SAMN02745202_01506"/>